<dbReference type="STRING" id="698492.A0A0E9ND09"/>
<dbReference type="InterPro" id="IPR003892">
    <property type="entry name" value="CUE"/>
</dbReference>
<feature type="region of interest" description="Disordered" evidence="16">
    <location>
        <begin position="480"/>
        <end position="516"/>
    </location>
</feature>
<keyword evidence="8" id="KW-0597">Phosphoprotein</keyword>
<dbReference type="GO" id="GO:0003677">
    <property type="term" value="F:DNA binding"/>
    <property type="evidence" value="ECO:0007669"/>
    <property type="project" value="UniProtKB-KW"/>
</dbReference>
<feature type="compositionally biased region" description="Polar residues" evidence="16">
    <location>
        <begin position="799"/>
        <end position="812"/>
    </location>
</feature>
<evidence type="ECO:0000256" key="10">
    <source>
        <dbReference type="ARBA" id="ARBA00022786"/>
    </source>
</evidence>
<gene>
    <name evidence="18" type="ORF">G7K_1887-t1</name>
</gene>
<dbReference type="GO" id="GO:0043130">
    <property type="term" value="F:ubiquitin binding"/>
    <property type="evidence" value="ECO:0007669"/>
    <property type="project" value="InterPro"/>
</dbReference>
<comment type="subcellular location">
    <subcellularLocation>
        <location evidence="3">Chromosome</location>
        <location evidence="3">Telomere</location>
    </subcellularLocation>
    <subcellularLocation>
        <location evidence="2">Cytoplasm</location>
    </subcellularLocation>
    <subcellularLocation>
        <location evidence="1">Nucleus</location>
    </subcellularLocation>
</comment>
<evidence type="ECO:0000256" key="13">
    <source>
        <dbReference type="ARBA" id="ARBA00023125"/>
    </source>
</evidence>
<feature type="domain" description="CUE" evidence="17">
    <location>
        <begin position="87"/>
        <end position="130"/>
    </location>
</feature>
<reference evidence="18 19" key="3">
    <citation type="journal article" date="2015" name="Genome Announc.">
        <title>Draft Genome Sequence of the Archiascomycetous Yeast Saitoella complicata.</title>
        <authorList>
            <person name="Yamauchi K."/>
            <person name="Kondo S."/>
            <person name="Hamamoto M."/>
            <person name="Takahashi Y."/>
            <person name="Ogura Y."/>
            <person name="Hayashi T."/>
            <person name="Nishida H."/>
        </authorList>
    </citation>
    <scope>NUCLEOTIDE SEQUENCE [LARGE SCALE GENOMIC DNA]</scope>
    <source>
        <strain evidence="18 19">NRRL Y-17804</strain>
    </source>
</reference>
<evidence type="ECO:0000256" key="14">
    <source>
        <dbReference type="ARBA" id="ARBA00023204"/>
    </source>
</evidence>
<keyword evidence="10" id="KW-0833">Ubl conjugation pathway</keyword>
<dbReference type="GO" id="GO:0005737">
    <property type="term" value="C:cytoplasm"/>
    <property type="evidence" value="ECO:0007669"/>
    <property type="project" value="UniProtKB-SubCell"/>
</dbReference>
<evidence type="ECO:0000256" key="2">
    <source>
        <dbReference type="ARBA" id="ARBA00004496"/>
    </source>
</evidence>
<keyword evidence="14" id="KW-0234">DNA repair</keyword>
<dbReference type="PANTHER" id="PTHR16308">
    <property type="entry name" value="UBIQUITIN ASSOCIATED PROTEIN 2-LIKE/LINGERER"/>
    <property type="match status" value="1"/>
</dbReference>
<reference evidence="18 19" key="1">
    <citation type="journal article" date="2011" name="J. Gen. Appl. Microbiol.">
        <title>Draft genome sequencing of the enigmatic yeast Saitoella complicata.</title>
        <authorList>
            <person name="Nishida H."/>
            <person name="Hamamoto M."/>
            <person name="Sugiyama J."/>
        </authorList>
    </citation>
    <scope>NUCLEOTIDE SEQUENCE [LARGE SCALE GENOMIC DNA]</scope>
    <source>
        <strain evidence="18 19">NRRL Y-17804</strain>
    </source>
</reference>
<comment type="caution">
    <text evidence="18">The sequence shown here is derived from an EMBL/GenBank/DDBJ whole genome shotgun (WGS) entry which is preliminary data.</text>
</comment>
<sequence length="871" mass="90761">MLWVTLRRSPVLVHIPAILRAREPINLLSQETPSSTTPTQMSTEFQRPRRTGAGQQSSRRSIPQQDSAVSASNNAGDSEELRALKKQYAGSLATLQELFPDWTEDDLVFVLQEAGGDLELAIERISEGKATRWGEVKKKAPKEKGAKQPKTFEQKQPFEAQTFQRGERGARGGRGGAARGGRGGRGGVFTGRPRSAGAEQAATTTPVAPVAISTEPTAWETEASPAAEPRPTSSGTAAWGTPAPAAATETKSVGWDETVPAAVDTHSAGGWSDAATKASSVTGAVEEAPVTNGSSAAAAPQKSRLIQPGSAFSWASIVKPVEKPQPKPALKEPPPVAPAETTTTNPQPSVPLTQAISVPPAELISEEVETKEEIPVVEEKQETPAESSPTPLTTANLESVSQDASIPEPATTVASTVESTPAASRPSSKDLGPPGLTKVATPRAAARRLNQDAPVVMPSSSTPSAIERAGVQFGSLNLNSGDDEIVEKEEAAPAPIAAEASQSPAQTTPAAENPLAAQEAAYARLAGDAQQASVAQTGLTGLNAQSQRFPTQAQKEQPAQAAATSYDAFGQSPYGGFLPSQHQAPGAYGGFGGLHGDYSQGLYGSDAQRAAAMGYYDPSLYSQTQSPAASTAQQSTRPGEASSRFGANTSADSTPATTAHASMATPSQMPGATPSPAIPGAHAAQPGAHAGYPMHPYYNPYAAYYMNQGFGYQGYGQPAFGKQQQLYGQPQGFMSPYGGQDAASPASLGGFGAQQRSSDYGRQQSSQQSFGGDFLRQGQQGQQQGQQQQGQQQEQQQQNSWGTPSQQASTPLAQTQRPAQAQGQQFGQQYGAQQGQQNQASQAYAGYTQQPFGGRAGGYQSQAGGWGAYGH</sequence>
<evidence type="ECO:0000256" key="1">
    <source>
        <dbReference type="ARBA" id="ARBA00004123"/>
    </source>
</evidence>
<feature type="compositionally biased region" description="Polar residues" evidence="16">
    <location>
        <begin position="53"/>
        <end position="76"/>
    </location>
</feature>
<feature type="compositionally biased region" description="Low complexity" evidence="16">
    <location>
        <begin position="552"/>
        <end position="563"/>
    </location>
</feature>
<feature type="compositionally biased region" description="Basic and acidic residues" evidence="16">
    <location>
        <begin position="371"/>
        <end position="383"/>
    </location>
</feature>
<evidence type="ECO:0000256" key="12">
    <source>
        <dbReference type="ARBA" id="ARBA00022895"/>
    </source>
</evidence>
<feature type="region of interest" description="Disordered" evidence="16">
    <location>
        <begin position="317"/>
        <end position="467"/>
    </location>
</feature>
<feature type="compositionally biased region" description="Low complexity" evidence="16">
    <location>
        <begin position="201"/>
        <end position="211"/>
    </location>
</feature>
<proteinExistence type="inferred from homology"/>
<evidence type="ECO:0000256" key="9">
    <source>
        <dbReference type="ARBA" id="ARBA00022763"/>
    </source>
</evidence>
<dbReference type="GO" id="GO:0005634">
    <property type="term" value="C:nucleus"/>
    <property type="evidence" value="ECO:0007669"/>
    <property type="project" value="UniProtKB-SubCell"/>
</dbReference>
<dbReference type="AlphaFoldDB" id="A0A0E9ND09"/>
<feature type="region of interest" description="Disordered" evidence="16">
    <location>
        <begin position="623"/>
        <end position="682"/>
    </location>
</feature>
<evidence type="ECO:0000256" key="4">
    <source>
        <dbReference type="ARBA" id="ARBA00005491"/>
    </source>
</evidence>
<dbReference type="Proteomes" id="UP000033140">
    <property type="component" value="Unassembled WGS sequence"/>
</dbReference>
<dbReference type="PROSITE" id="PS51140">
    <property type="entry name" value="CUE"/>
    <property type="match status" value="1"/>
</dbReference>
<dbReference type="Pfam" id="PF02845">
    <property type="entry name" value="CUE"/>
    <property type="match status" value="1"/>
</dbReference>
<feature type="compositionally biased region" description="Low complexity" evidence="16">
    <location>
        <begin position="777"/>
        <end position="798"/>
    </location>
</feature>
<dbReference type="EMBL" id="BACD03000010">
    <property type="protein sequence ID" value="GAO47688.1"/>
    <property type="molecule type" value="Genomic_DNA"/>
</dbReference>
<feature type="region of interest" description="Disordered" evidence="16">
    <location>
        <begin position="135"/>
        <end position="303"/>
    </location>
</feature>
<keyword evidence="13" id="KW-0238">DNA-binding</keyword>
<evidence type="ECO:0000313" key="19">
    <source>
        <dbReference type="Proteomes" id="UP000033140"/>
    </source>
</evidence>
<evidence type="ECO:0000256" key="6">
    <source>
        <dbReference type="ARBA" id="ARBA00022454"/>
    </source>
</evidence>
<dbReference type="PANTHER" id="PTHR16308:SF13">
    <property type="entry name" value="PROTEIN LINGERER"/>
    <property type="match status" value="1"/>
</dbReference>
<evidence type="ECO:0000313" key="18">
    <source>
        <dbReference type="EMBL" id="GAO47688.1"/>
    </source>
</evidence>
<protein>
    <recommendedName>
        <fullName evidence="5">RNA polymerase II degradation factor 1</fullName>
    </recommendedName>
</protein>
<reference evidence="18 19" key="2">
    <citation type="journal article" date="2014" name="J. Gen. Appl. Microbiol.">
        <title>The early diverging ascomycetous budding yeast Saitoella complicata has three histone deacetylases belonging to the Clr6, Hos2, and Rpd3 lineages.</title>
        <authorList>
            <person name="Nishida H."/>
            <person name="Matsumoto T."/>
            <person name="Kondo S."/>
            <person name="Hamamoto M."/>
            <person name="Yoshikawa H."/>
        </authorList>
    </citation>
    <scope>NUCLEOTIDE SEQUENCE [LARGE SCALE GENOMIC DNA]</scope>
    <source>
        <strain evidence="18 19">NRRL Y-17804</strain>
    </source>
</reference>
<feature type="region of interest" description="Disordered" evidence="16">
    <location>
        <begin position="731"/>
        <end position="871"/>
    </location>
</feature>
<keyword evidence="11" id="KW-0832">Ubl conjugation</keyword>
<feature type="compositionally biased region" description="Polar residues" evidence="16">
    <location>
        <begin position="384"/>
        <end position="404"/>
    </location>
</feature>
<feature type="region of interest" description="Disordered" evidence="16">
    <location>
        <begin position="545"/>
        <end position="565"/>
    </location>
</feature>
<evidence type="ECO:0000256" key="16">
    <source>
        <dbReference type="SAM" id="MobiDB-lite"/>
    </source>
</evidence>
<keyword evidence="19" id="KW-1185">Reference proteome</keyword>
<evidence type="ECO:0000256" key="11">
    <source>
        <dbReference type="ARBA" id="ARBA00022843"/>
    </source>
</evidence>
<feature type="compositionally biased region" description="Low complexity" evidence="16">
    <location>
        <begin position="29"/>
        <end position="44"/>
    </location>
</feature>
<feature type="compositionally biased region" description="Low complexity" evidence="16">
    <location>
        <begin position="623"/>
        <end position="636"/>
    </location>
</feature>
<evidence type="ECO:0000259" key="17">
    <source>
        <dbReference type="PROSITE" id="PS51140"/>
    </source>
</evidence>
<keyword evidence="12" id="KW-0779">Telomere</keyword>
<dbReference type="InterPro" id="IPR041803">
    <property type="entry name" value="DEF1_CUE"/>
</dbReference>
<name>A0A0E9ND09_SAICN</name>
<evidence type="ECO:0000256" key="3">
    <source>
        <dbReference type="ARBA" id="ARBA00004574"/>
    </source>
</evidence>
<dbReference type="InterPro" id="IPR051833">
    <property type="entry name" value="TC-DDR_regulator"/>
</dbReference>
<dbReference type="OMA" id="MYQNQFP"/>
<feature type="compositionally biased region" description="Polar residues" evidence="16">
    <location>
        <begin position="345"/>
        <end position="356"/>
    </location>
</feature>
<feature type="compositionally biased region" description="Gly residues" evidence="16">
    <location>
        <begin position="172"/>
        <end position="189"/>
    </location>
</feature>
<dbReference type="GO" id="GO:0006281">
    <property type="term" value="P:DNA repair"/>
    <property type="evidence" value="ECO:0007669"/>
    <property type="project" value="UniProtKB-KW"/>
</dbReference>
<evidence type="ECO:0000256" key="8">
    <source>
        <dbReference type="ARBA" id="ARBA00022553"/>
    </source>
</evidence>
<evidence type="ECO:0000256" key="15">
    <source>
        <dbReference type="ARBA" id="ARBA00023242"/>
    </source>
</evidence>
<evidence type="ECO:0000256" key="7">
    <source>
        <dbReference type="ARBA" id="ARBA00022490"/>
    </source>
</evidence>
<organism evidence="18 19">
    <name type="scientific">Saitoella complicata (strain BCRC 22490 / CBS 7301 / JCM 7358 / NBRC 10748 / NRRL Y-17804)</name>
    <dbReference type="NCBI Taxonomy" id="698492"/>
    <lineage>
        <taxon>Eukaryota</taxon>
        <taxon>Fungi</taxon>
        <taxon>Dikarya</taxon>
        <taxon>Ascomycota</taxon>
        <taxon>Taphrinomycotina</taxon>
        <taxon>Taphrinomycotina incertae sedis</taxon>
        <taxon>Saitoella</taxon>
    </lineage>
</organism>
<comment type="similarity">
    <text evidence="4">Belongs to the DEF1 family.</text>
</comment>
<keyword evidence="7" id="KW-0963">Cytoplasm</keyword>
<keyword evidence="6" id="KW-0158">Chromosome</keyword>
<feature type="compositionally biased region" description="Low complexity" evidence="16">
    <location>
        <begin position="492"/>
        <end position="516"/>
    </location>
</feature>
<feature type="compositionally biased region" description="Low complexity" evidence="16">
    <location>
        <begin position="813"/>
        <end position="847"/>
    </location>
</feature>
<feature type="compositionally biased region" description="Basic and acidic residues" evidence="16">
    <location>
        <begin position="135"/>
        <end position="153"/>
    </location>
</feature>
<keyword evidence="15" id="KW-0539">Nucleus</keyword>
<feature type="compositionally biased region" description="Low complexity" evidence="16">
    <location>
        <begin position="235"/>
        <end position="248"/>
    </location>
</feature>
<keyword evidence="9" id="KW-0227">DNA damage</keyword>
<feature type="compositionally biased region" description="Polar residues" evidence="16">
    <location>
        <begin position="645"/>
        <end position="670"/>
    </location>
</feature>
<evidence type="ECO:0000256" key="5">
    <source>
        <dbReference type="ARBA" id="ARBA00020536"/>
    </source>
</evidence>
<dbReference type="CDD" id="cd14368">
    <property type="entry name" value="CUE_DEF1_like"/>
    <property type="match status" value="1"/>
</dbReference>
<accession>A0A0E9ND09</accession>
<dbReference type="GO" id="GO:0000781">
    <property type="term" value="C:chromosome, telomeric region"/>
    <property type="evidence" value="ECO:0007669"/>
    <property type="project" value="UniProtKB-SubCell"/>
</dbReference>
<feature type="compositionally biased region" description="Polar residues" evidence="16">
    <location>
        <begin position="412"/>
        <end position="426"/>
    </location>
</feature>
<feature type="region of interest" description="Disordered" evidence="16">
    <location>
        <begin position="29"/>
        <end position="76"/>
    </location>
</feature>